<accession>A0A6A5UTC1</accession>
<evidence type="ECO:0000313" key="1">
    <source>
        <dbReference type="EMBL" id="KAF1964367.1"/>
    </source>
</evidence>
<dbReference type="Proteomes" id="UP000800036">
    <property type="component" value="Unassembled WGS sequence"/>
</dbReference>
<dbReference type="Pfam" id="PF17615">
    <property type="entry name" value="C166"/>
    <property type="match status" value="1"/>
</dbReference>
<feature type="non-terminal residue" evidence="1">
    <location>
        <position position="128"/>
    </location>
</feature>
<feature type="non-terminal residue" evidence="1">
    <location>
        <position position="1"/>
    </location>
</feature>
<proteinExistence type="predicted"/>
<reference evidence="1" key="1">
    <citation type="journal article" date="2020" name="Stud. Mycol.">
        <title>101 Dothideomycetes genomes: a test case for predicting lifestyles and emergence of pathogens.</title>
        <authorList>
            <person name="Haridas S."/>
            <person name="Albert R."/>
            <person name="Binder M."/>
            <person name="Bloem J."/>
            <person name="Labutti K."/>
            <person name="Salamov A."/>
            <person name="Andreopoulos B."/>
            <person name="Baker S."/>
            <person name="Barry K."/>
            <person name="Bills G."/>
            <person name="Bluhm B."/>
            <person name="Cannon C."/>
            <person name="Castanera R."/>
            <person name="Culley D."/>
            <person name="Daum C."/>
            <person name="Ezra D."/>
            <person name="Gonzalez J."/>
            <person name="Henrissat B."/>
            <person name="Kuo A."/>
            <person name="Liang C."/>
            <person name="Lipzen A."/>
            <person name="Lutzoni F."/>
            <person name="Magnuson J."/>
            <person name="Mondo S."/>
            <person name="Nolan M."/>
            <person name="Ohm R."/>
            <person name="Pangilinan J."/>
            <person name="Park H.-J."/>
            <person name="Ramirez L."/>
            <person name="Alfaro M."/>
            <person name="Sun H."/>
            <person name="Tritt A."/>
            <person name="Yoshinaga Y."/>
            <person name="Zwiers L.-H."/>
            <person name="Turgeon B."/>
            <person name="Goodwin S."/>
            <person name="Spatafora J."/>
            <person name="Crous P."/>
            <person name="Grigoriev I."/>
        </authorList>
    </citation>
    <scope>NUCLEOTIDE SEQUENCE</scope>
    <source>
        <strain evidence="1">CBS 107.79</strain>
    </source>
</reference>
<dbReference type="EMBL" id="ML976791">
    <property type="protein sequence ID" value="KAF1964367.1"/>
    <property type="molecule type" value="Genomic_DNA"/>
</dbReference>
<dbReference type="AlphaFoldDB" id="A0A6A5UTC1"/>
<evidence type="ECO:0000313" key="2">
    <source>
        <dbReference type="Proteomes" id="UP000800036"/>
    </source>
</evidence>
<dbReference type="OrthoDB" id="5089392at2759"/>
<sequence>PILAVSIGLGRITLSVTTAFPTFLSFPPFEAGCNSDTVVLAWLEFVRVHQELLSILIGRASLLERGPARASQGFVGRPIAVALRKVEGVVDTLAVKVGDLVPTRGECSKAKSGELKKKILEAQGAYEG</sequence>
<gene>
    <name evidence="1" type="ORF">BU23DRAFT_362879</name>
</gene>
<protein>
    <submittedName>
        <fullName evidence="1">Uncharacterized protein</fullName>
    </submittedName>
</protein>
<keyword evidence="2" id="KW-1185">Reference proteome</keyword>
<organism evidence="1 2">
    <name type="scientific">Bimuria novae-zelandiae CBS 107.79</name>
    <dbReference type="NCBI Taxonomy" id="1447943"/>
    <lineage>
        <taxon>Eukaryota</taxon>
        <taxon>Fungi</taxon>
        <taxon>Dikarya</taxon>
        <taxon>Ascomycota</taxon>
        <taxon>Pezizomycotina</taxon>
        <taxon>Dothideomycetes</taxon>
        <taxon>Pleosporomycetidae</taxon>
        <taxon>Pleosporales</taxon>
        <taxon>Massarineae</taxon>
        <taxon>Didymosphaeriaceae</taxon>
        <taxon>Bimuria</taxon>
    </lineage>
</organism>
<name>A0A6A5UTC1_9PLEO</name>